<keyword evidence="4 7" id="KW-0863">Zinc-finger</keyword>
<dbReference type="PANTHER" id="PTHR13100">
    <property type="entry name" value="CELL GROWTH-REGULATING NUCLEOLAR PROTEIN LYAR"/>
    <property type="match status" value="1"/>
</dbReference>
<keyword evidence="6" id="KW-0539">Nucleus</keyword>
<name>A0ABQ9NXD2_9PEZI</name>
<evidence type="ECO:0000313" key="11">
    <source>
        <dbReference type="Proteomes" id="UP001172684"/>
    </source>
</evidence>
<protein>
    <recommendedName>
        <fullName evidence="9">Zinc finger C2H2 LYAR-type domain-containing protein</fullName>
    </recommendedName>
</protein>
<dbReference type="Gene3D" id="3.30.1490.490">
    <property type="match status" value="1"/>
</dbReference>
<feature type="domain" description="Zinc finger C2H2 LYAR-type" evidence="9">
    <location>
        <begin position="30"/>
        <end position="57"/>
    </location>
</feature>
<feature type="compositionally biased region" description="Basic and acidic residues" evidence="8">
    <location>
        <begin position="338"/>
        <end position="358"/>
    </location>
</feature>
<reference evidence="10" key="1">
    <citation type="submission" date="2022-10" db="EMBL/GenBank/DDBJ databases">
        <title>Culturing micro-colonial fungi from biological soil crusts in the Mojave desert and describing Neophaeococcomyces mojavensis, and introducing the new genera and species Taxawa tesnikishii.</title>
        <authorList>
            <person name="Kurbessoian T."/>
            <person name="Stajich J.E."/>
        </authorList>
    </citation>
    <scope>NUCLEOTIDE SEQUENCE</scope>
    <source>
        <strain evidence="10">TK_1</strain>
    </source>
</reference>
<keyword evidence="11" id="KW-1185">Reference proteome</keyword>
<dbReference type="EMBL" id="JAPDRL010000036">
    <property type="protein sequence ID" value="KAJ9664650.1"/>
    <property type="molecule type" value="Genomic_DNA"/>
</dbReference>
<dbReference type="Proteomes" id="UP001172684">
    <property type="component" value="Unassembled WGS sequence"/>
</dbReference>
<dbReference type="PANTHER" id="PTHR13100:SF10">
    <property type="entry name" value="CELL GROWTH-REGULATING NUCLEOLAR PROTEIN"/>
    <property type="match status" value="1"/>
</dbReference>
<evidence type="ECO:0000313" key="10">
    <source>
        <dbReference type="EMBL" id="KAJ9664650.1"/>
    </source>
</evidence>
<keyword evidence="2" id="KW-0479">Metal-binding</keyword>
<feature type="compositionally biased region" description="Basic and acidic residues" evidence="8">
    <location>
        <begin position="398"/>
        <end position="409"/>
    </location>
</feature>
<evidence type="ECO:0000256" key="4">
    <source>
        <dbReference type="ARBA" id="ARBA00022771"/>
    </source>
</evidence>
<sequence>MVSFQCEGCGDVFTKKKLDPHRNQCHHASFTCIDCMTNFQGTTYRAHTSCISEAQKYQGALYREKRKPNGQLQNAPNTGKGRHAYVEDGVEGAGAGEVALVDAPPHAPSPPPAVNVFDFLVEERETPRALPAPTPAQEDRQLSQRMPGAFEDDAMGFQARARGLIEEATDYWHGPPQNGYSYGNGPLHHTEERYPSANNLHAAAAAVHPFTTPAPKGTRADRDTRARKAASHSHSNSKDASAPATTTTKTSTDKKRKRHQLEDLDLTNSRPGSEGLDTLMTDIPPPSAATLHTGLTGGLNRLLGARGIEFPPSPEWSGDSPMVGGEVMSPVKRTKSSRGVEGREGREGRGEKEKERGRKERKTSGSGVTVITTTSKGDGNRGRELVRVRRRRRQRSRSRSESRDSDRGSGARKPKAVEYYARRRESVDPGAGGEQQLVRHRDAHHDGYGNGYGGDAQQRAERFLSFVTKGPESEKGVSINKALKRYHRERHELGDDELSKTEEEKELWKMLRVRRNERGEIVLIA</sequence>
<evidence type="ECO:0000256" key="6">
    <source>
        <dbReference type="ARBA" id="ARBA00023242"/>
    </source>
</evidence>
<evidence type="ECO:0000259" key="9">
    <source>
        <dbReference type="Pfam" id="PF08790"/>
    </source>
</evidence>
<feature type="region of interest" description="Disordered" evidence="8">
    <location>
        <begin position="311"/>
        <end position="435"/>
    </location>
</feature>
<feature type="compositionally biased region" description="Low complexity" evidence="8">
    <location>
        <begin position="364"/>
        <end position="377"/>
    </location>
</feature>
<feature type="compositionally biased region" description="Basic residues" evidence="8">
    <location>
        <begin position="388"/>
        <end position="397"/>
    </location>
</feature>
<dbReference type="SUPFAM" id="SSF57667">
    <property type="entry name" value="beta-beta-alpha zinc fingers"/>
    <property type="match status" value="2"/>
</dbReference>
<evidence type="ECO:0000256" key="7">
    <source>
        <dbReference type="PROSITE-ProRule" id="PRU01145"/>
    </source>
</evidence>
<gene>
    <name evidence="10" type="ORF">H2201_005164</name>
</gene>
<dbReference type="InterPro" id="IPR014898">
    <property type="entry name" value="Znf_C2H2_LYAR"/>
</dbReference>
<feature type="region of interest" description="Disordered" evidence="8">
    <location>
        <begin position="208"/>
        <end position="287"/>
    </location>
</feature>
<proteinExistence type="predicted"/>
<dbReference type="InterPro" id="IPR036236">
    <property type="entry name" value="Znf_C2H2_sf"/>
</dbReference>
<evidence type="ECO:0000256" key="2">
    <source>
        <dbReference type="ARBA" id="ARBA00022723"/>
    </source>
</evidence>
<accession>A0ABQ9NXD2</accession>
<comment type="subcellular location">
    <subcellularLocation>
        <location evidence="1">Nucleus</location>
    </subcellularLocation>
</comment>
<keyword evidence="3" id="KW-0677">Repeat</keyword>
<evidence type="ECO:0000256" key="5">
    <source>
        <dbReference type="ARBA" id="ARBA00022833"/>
    </source>
</evidence>
<evidence type="ECO:0000256" key="1">
    <source>
        <dbReference type="ARBA" id="ARBA00004123"/>
    </source>
</evidence>
<dbReference type="PROSITE" id="PS51804">
    <property type="entry name" value="ZF_C2HC_LYAR"/>
    <property type="match status" value="2"/>
</dbReference>
<comment type="caution">
    <text evidence="10">The sequence shown here is derived from an EMBL/GenBank/DDBJ whole genome shotgun (WGS) entry which is preliminary data.</text>
</comment>
<evidence type="ECO:0000256" key="3">
    <source>
        <dbReference type="ARBA" id="ARBA00022737"/>
    </source>
</evidence>
<dbReference type="InterPro" id="IPR039999">
    <property type="entry name" value="LYAR"/>
</dbReference>
<keyword evidence="5" id="KW-0862">Zinc</keyword>
<dbReference type="Pfam" id="PF08790">
    <property type="entry name" value="zf-LYAR"/>
    <property type="match status" value="1"/>
</dbReference>
<evidence type="ECO:0000256" key="8">
    <source>
        <dbReference type="SAM" id="MobiDB-lite"/>
    </source>
</evidence>
<feature type="compositionally biased region" description="Low complexity" evidence="8">
    <location>
        <begin position="238"/>
        <end position="250"/>
    </location>
</feature>
<feature type="compositionally biased region" description="Basic and acidic residues" evidence="8">
    <location>
        <begin position="378"/>
        <end position="387"/>
    </location>
</feature>
<organism evidence="10 11">
    <name type="scientific">Coniosporium apollinis</name>
    <dbReference type="NCBI Taxonomy" id="61459"/>
    <lineage>
        <taxon>Eukaryota</taxon>
        <taxon>Fungi</taxon>
        <taxon>Dikarya</taxon>
        <taxon>Ascomycota</taxon>
        <taxon>Pezizomycotina</taxon>
        <taxon>Dothideomycetes</taxon>
        <taxon>Dothideomycetes incertae sedis</taxon>
        <taxon>Coniosporium</taxon>
    </lineage>
</organism>